<reference evidence="2" key="1">
    <citation type="journal article" date="2019" name="Database">
        <title>The radish genome database (RadishGD): an integrated information resource for radish genomics.</title>
        <authorList>
            <person name="Yu H.J."/>
            <person name="Baek S."/>
            <person name="Lee Y.J."/>
            <person name="Cho A."/>
            <person name="Mun J.H."/>
        </authorList>
    </citation>
    <scope>NUCLEOTIDE SEQUENCE [LARGE SCALE GENOMIC DNA]</scope>
    <source>
        <strain evidence="2">cv. WK10039</strain>
    </source>
</reference>
<sequence length="170" mass="19668">MGSFHHLRSTHRADIKGKGILYEDHDGPIQLDDQEDSHTIREYRMSLIGKVLSPSMSLIGKIISELHNEGHIGRDLTLQLVASSYFWPTLRRDVERFVARCRICQHAKERATNAGLYFPLPVPTQPWTEMTDAVIVAVLFFREIYRLHGLPSLIVSDRDTRFLSHFWRSL</sequence>
<dbReference type="Pfam" id="PF17921">
    <property type="entry name" value="Integrase_H2C2"/>
    <property type="match status" value="1"/>
</dbReference>
<reference evidence="3" key="2">
    <citation type="submission" date="2025-08" db="UniProtKB">
        <authorList>
            <consortium name="RefSeq"/>
        </authorList>
    </citation>
    <scope>IDENTIFICATION</scope>
    <source>
        <tissue evidence="3">Leaf</tissue>
    </source>
</reference>
<dbReference type="Gene3D" id="1.10.340.70">
    <property type="match status" value="1"/>
</dbReference>
<dbReference type="PANTHER" id="PTHR35046:SF18">
    <property type="entry name" value="RNA-DIRECTED DNA POLYMERASE"/>
    <property type="match status" value="1"/>
</dbReference>
<gene>
    <name evidence="3" type="primary">LOC130508589</name>
</gene>
<evidence type="ECO:0000313" key="2">
    <source>
        <dbReference type="Proteomes" id="UP000504610"/>
    </source>
</evidence>
<dbReference type="OrthoDB" id="407598at2759"/>
<evidence type="ECO:0000313" key="3">
    <source>
        <dbReference type="RefSeq" id="XP_056860149.1"/>
    </source>
</evidence>
<dbReference type="InterPro" id="IPR041588">
    <property type="entry name" value="Integrase_H2C2"/>
</dbReference>
<evidence type="ECO:0000259" key="1">
    <source>
        <dbReference type="Pfam" id="PF17921"/>
    </source>
</evidence>
<dbReference type="AlphaFoldDB" id="A0A9W3D8R1"/>
<keyword evidence="2" id="KW-1185">Reference proteome</keyword>
<dbReference type="KEGG" id="rsz:130508589"/>
<protein>
    <submittedName>
        <fullName evidence="3">Uncharacterized protein LOC130508589</fullName>
    </submittedName>
</protein>
<dbReference type="GeneID" id="130508589"/>
<dbReference type="Proteomes" id="UP000504610">
    <property type="component" value="Chromosome 2"/>
</dbReference>
<proteinExistence type="predicted"/>
<accession>A0A9W3D8R1</accession>
<dbReference type="RefSeq" id="XP_056860149.1">
    <property type="nucleotide sequence ID" value="XM_057004169.1"/>
</dbReference>
<organism evidence="2 3">
    <name type="scientific">Raphanus sativus</name>
    <name type="common">Radish</name>
    <name type="synonym">Raphanus raphanistrum var. sativus</name>
    <dbReference type="NCBI Taxonomy" id="3726"/>
    <lineage>
        <taxon>Eukaryota</taxon>
        <taxon>Viridiplantae</taxon>
        <taxon>Streptophyta</taxon>
        <taxon>Embryophyta</taxon>
        <taxon>Tracheophyta</taxon>
        <taxon>Spermatophyta</taxon>
        <taxon>Magnoliopsida</taxon>
        <taxon>eudicotyledons</taxon>
        <taxon>Gunneridae</taxon>
        <taxon>Pentapetalae</taxon>
        <taxon>rosids</taxon>
        <taxon>malvids</taxon>
        <taxon>Brassicales</taxon>
        <taxon>Brassicaceae</taxon>
        <taxon>Brassiceae</taxon>
        <taxon>Raphanus</taxon>
    </lineage>
</organism>
<dbReference type="PANTHER" id="PTHR35046">
    <property type="entry name" value="ZINC KNUCKLE (CCHC-TYPE) FAMILY PROTEIN"/>
    <property type="match status" value="1"/>
</dbReference>
<feature type="domain" description="Integrase zinc-binding" evidence="1">
    <location>
        <begin position="57"/>
        <end position="109"/>
    </location>
</feature>
<name>A0A9W3D8R1_RAPSA</name>